<reference evidence="3 4" key="1">
    <citation type="journal article" date="2018" name="PLoS Genet.">
        <title>Population sequencing reveals clonal diversity and ancestral inbreeding in the grapevine cultivar Chardonnay.</title>
        <authorList>
            <person name="Roach M.J."/>
            <person name="Johnson D.L."/>
            <person name="Bohlmann J."/>
            <person name="van Vuuren H.J."/>
            <person name="Jones S.J."/>
            <person name="Pretorius I.S."/>
            <person name="Schmidt S.A."/>
            <person name="Borneman A.R."/>
        </authorList>
    </citation>
    <scope>NUCLEOTIDE SEQUENCE [LARGE SCALE GENOMIC DNA]</scope>
    <source>
        <strain evidence="4">cv. Chardonnay</strain>
        <tissue evidence="3">Leaf</tissue>
    </source>
</reference>
<feature type="compositionally biased region" description="Acidic residues" evidence="1">
    <location>
        <begin position="40"/>
        <end position="57"/>
    </location>
</feature>
<dbReference type="Pfam" id="PF10252">
    <property type="entry name" value="PP28"/>
    <property type="match status" value="1"/>
</dbReference>
<proteinExistence type="predicted"/>
<evidence type="ECO:0000259" key="2">
    <source>
        <dbReference type="Pfam" id="PF10252"/>
    </source>
</evidence>
<dbReference type="PANTHER" id="PTHR22055">
    <property type="entry name" value="28 KDA HEAT- AND ACID-STABLE PHOSPHOPROTEIN PDGF-ASSOCIATED PROTEIN"/>
    <property type="match status" value="1"/>
</dbReference>
<accession>A0A438J2W4</accession>
<gene>
    <name evidence="3" type="primary">PDAP1</name>
    <name evidence="3" type="ORF">CK203_019863</name>
</gene>
<evidence type="ECO:0000256" key="1">
    <source>
        <dbReference type="SAM" id="MobiDB-lite"/>
    </source>
</evidence>
<comment type="caution">
    <text evidence="3">The sequence shown here is derived from an EMBL/GenBank/DDBJ whole genome shotgun (WGS) entry which is preliminary data.</text>
</comment>
<dbReference type="EMBL" id="QGNW01000066">
    <property type="protein sequence ID" value="RVX03301.1"/>
    <property type="molecule type" value="Genomic_DNA"/>
</dbReference>
<dbReference type="InterPro" id="IPR039876">
    <property type="entry name" value="HAP28"/>
</dbReference>
<name>A0A438J2W4_VITVI</name>
<dbReference type="InterPro" id="IPR019380">
    <property type="entry name" value="Casein_kinase_sb_PP28"/>
</dbReference>
<dbReference type="Proteomes" id="UP000288805">
    <property type="component" value="Unassembled WGS sequence"/>
</dbReference>
<feature type="domain" description="Casein kinase substrate phosphoprotein PP28" evidence="2">
    <location>
        <begin position="73"/>
        <end position="150"/>
    </location>
</feature>
<organism evidence="3 4">
    <name type="scientific">Vitis vinifera</name>
    <name type="common">Grape</name>
    <dbReference type="NCBI Taxonomy" id="29760"/>
    <lineage>
        <taxon>Eukaryota</taxon>
        <taxon>Viridiplantae</taxon>
        <taxon>Streptophyta</taxon>
        <taxon>Embryophyta</taxon>
        <taxon>Tracheophyta</taxon>
        <taxon>Spermatophyta</taxon>
        <taxon>Magnoliopsida</taxon>
        <taxon>eudicotyledons</taxon>
        <taxon>Gunneridae</taxon>
        <taxon>Pentapetalae</taxon>
        <taxon>rosids</taxon>
        <taxon>Vitales</taxon>
        <taxon>Vitaceae</taxon>
        <taxon>Viteae</taxon>
        <taxon>Vitis</taxon>
    </lineage>
</organism>
<sequence length="171" mass="19940">MGKGKGKGKLKGKSVGMRQFSTDEEIVASIFIHSSTFNQEEIEGEEEYSGEEFEEEPREVRRKGVQGLIEVENPNWGKPNVLKVKDIDVEKITQLSRHEKNEIDKQKRHERGMKLHEEGKTEQAKKDLERLTLIRQQRADTAKKREEEKAFKEKKKEEKAFKEKKKAEACK</sequence>
<evidence type="ECO:0000313" key="4">
    <source>
        <dbReference type="Proteomes" id="UP000288805"/>
    </source>
</evidence>
<feature type="region of interest" description="Disordered" evidence="1">
    <location>
        <begin position="98"/>
        <end position="171"/>
    </location>
</feature>
<dbReference type="AlphaFoldDB" id="A0A438J2W4"/>
<feature type="region of interest" description="Disordered" evidence="1">
    <location>
        <begin position="38"/>
        <end position="58"/>
    </location>
</feature>
<protein>
    <submittedName>
        <fullName evidence="3">28 kDa heat-and acid-stable phosphoprotein</fullName>
    </submittedName>
</protein>
<evidence type="ECO:0000313" key="3">
    <source>
        <dbReference type="EMBL" id="RVX03301.1"/>
    </source>
</evidence>